<organism evidence="5 6">
    <name type="scientific">Actinacidiphila alni</name>
    <dbReference type="NCBI Taxonomy" id="380248"/>
    <lineage>
        <taxon>Bacteria</taxon>
        <taxon>Bacillati</taxon>
        <taxon>Actinomycetota</taxon>
        <taxon>Actinomycetes</taxon>
        <taxon>Kitasatosporales</taxon>
        <taxon>Streptomycetaceae</taxon>
        <taxon>Actinacidiphila</taxon>
    </lineage>
</organism>
<dbReference type="InterPro" id="IPR020904">
    <property type="entry name" value="Sc_DH/Rdtase_CS"/>
</dbReference>
<dbReference type="EMBL" id="FONG01000027">
    <property type="protein sequence ID" value="SFF75424.1"/>
    <property type="molecule type" value="Genomic_DNA"/>
</dbReference>
<evidence type="ECO:0000256" key="2">
    <source>
        <dbReference type="ARBA" id="ARBA00023002"/>
    </source>
</evidence>
<feature type="domain" description="Ketoreductase" evidence="4">
    <location>
        <begin position="6"/>
        <end position="225"/>
    </location>
</feature>
<dbReference type="PANTHER" id="PTHR42760:SF135">
    <property type="entry name" value="BLL7886 PROTEIN"/>
    <property type="match status" value="1"/>
</dbReference>
<proteinExistence type="inferred from homology"/>
<protein>
    <submittedName>
        <fullName evidence="5">3-oxoacyl-[acyl-carrier protein] reductase</fullName>
    </submittedName>
</protein>
<dbReference type="OrthoDB" id="7064009at2"/>
<dbReference type="PROSITE" id="PS00061">
    <property type="entry name" value="ADH_SHORT"/>
    <property type="match status" value="1"/>
</dbReference>
<name>A0A1I2L7X4_9ACTN</name>
<evidence type="ECO:0000256" key="3">
    <source>
        <dbReference type="RuleBase" id="RU000363"/>
    </source>
</evidence>
<evidence type="ECO:0000313" key="5">
    <source>
        <dbReference type="EMBL" id="SFF75424.1"/>
    </source>
</evidence>
<dbReference type="SUPFAM" id="SSF51735">
    <property type="entry name" value="NAD(P)-binding Rossmann-fold domains"/>
    <property type="match status" value="1"/>
</dbReference>
<dbReference type="FunFam" id="3.40.50.720:FF:000084">
    <property type="entry name" value="Short-chain dehydrogenase reductase"/>
    <property type="match status" value="1"/>
</dbReference>
<dbReference type="CDD" id="cd05233">
    <property type="entry name" value="SDR_c"/>
    <property type="match status" value="1"/>
</dbReference>
<evidence type="ECO:0000259" key="4">
    <source>
        <dbReference type="SMART" id="SM00822"/>
    </source>
</evidence>
<dbReference type="STRING" id="380248.SAMN05216251_12768"/>
<dbReference type="RefSeq" id="WP_093717237.1">
    <property type="nucleotide sequence ID" value="NZ_FONG01000027.1"/>
</dbReference>
<dbReference type="PANTHER" id="PTHR42760">
    <property type="entry name" value="SHORT-CHAIN DEHYDROGENASES/REDUCTASES FAMILY MEMBER"/>
    <property type="match status" value="1"/>
</dbReference>
<dbReference type="InterPro" id="IPR036291">
    <property type="entry name" value="NAD(P)-bd_dom_sf"/>
</dbReference>
<dbReference type="Proteomes" id="UP000199323">
    <property type="component" value="Unassembled WGS sequence"/>
</dbReference>
<keyword evidence="6" id="KW-1185">Reference proteome</keyword>
<dbReference type="PRINTS" id="PR00080">
    <property type="entry name" value="SDRFAMILY"/>
</dbReference>
<accession>A0A1I2L7X4</accession>
<sequence>MDVNQKVIAITGAGRGLGRALGLGLAAAGARIALLERDGGALEATAREIERSVPGAEKPLALACDVTDEVAVASAVRAIDDRWGRIDALVSNAGLMLPTEKLRLLNADISDVRRVLDTNLVAGFIVTKAFAPVMIRGGGGRIIYMSSMIGVQAGLGLAPYGASKAGLNLLANVAHRELADQGIRTVALAPGLTDTPGMRGTVEGGYAERVASAYPGGRLGQPEDIVPFVRFLCSDVSVHLSGTVLPIRPVTG</sequence>
<dbReference type="AlphaFoldDB" id="A0A1I2L7X4"/>
<evidence type="ECO:0000313" key="6">
    <source>
        <dbReference type="Proteomes" id="UP000199323"/>
    </source>
</evidence>
<evidence type="ECO:0000256" key="1">
    <source>
        <dbReference type="ARBA" id="ARBA00006484"/>
    </source>
</evidence>
<reference evidence="5 6" key="1">
    <citation type="submission" date="2016-10" db="EMBL/GenBank/DDBJ databases">
        <authorList>
            <person name="de Groot N.N."/>
        </authorList>
    </citation>
    <scope>NUCLEOTIDE SEQUENCE [LARGE SCALE GENOMIC DNA]</scope>
    <source>
        <strain evidence="5 6">CGMCC 4.3510</strain>
    </source>
</reference>
<dbReference type="GO" id="GO:0030497">
    <property type="term" value="P:fatty acid elongation"/>
    <property type="evidence" value="ECO:0007669"/>
    <property type="project" value="TreeGrafter"/>
</dbReference>
<dbReference type="GO" id="GO:0016616">
    <property type="term" value="F:oxidoreductase activity, acting on the CH-OH group of donors, NAD or NADP as acceptor"/>
    <property type="evidence" value="ECO:0007669"/>
    <property type="project" value="TreeGrafter"/>
</dbReference>
<dbReference type="InterPro" id="IPR057326">
    <property type="entry name" value="KR_dom"/>
</dbReference>
<dbReference type="PRINTS" id="PR00081">
    <property type="entry name" value="GDHRDH"/>
</dbReference>
<dbReference type="Gene3D" id="3.40.50.720">
    <property type="entry name" value="NAD(P)-binding Rossmann-like Domain"/>
    <property type="match status" value="1"/>
</dbReference>
<dbReference type="InterPro" id="IPR002347">
    <property type="entry name" value="SDR_fam"/>
</dbReference>
<gene>
    <name evidence="5" type="ORF">SAMN05216251_12768</name>
</gene>
<dbReference type="SMART" id="SM00822">
    <property type="entry name" value="PKS_KR"/>
    <property type="match status" value="1"/>
</dbReference>
<comment type="similarity">
    <text evidence="1 3">Belongs to the short-chain dehydrogenases/reductases (SDR) family.</text>
</comment>
<dbReference type="Pfam" id="PF00106">
    <property type="entry name" value="adh_short"/>
    <property type="match status" value="1"/>
</dbReference>
<keyword evidence="2" id="KW-0560">Oxidoreductase</keyword>